<dbReference type="AlphaFoldDB" id="A0A9N7TYQ2"/>
<reference evidence="2" key="1">
    <citation type="submission" date="2020-03" db="EMBL/GenBank/DDBJ databases">
        <authorList>
            <person name="Weist P."/>
        </authorList>
    </citation>
    <scope>NUCLEOTIDE SEQUENCE</scope>
</reference>
<keyword evidence="3" id="KW-1185">Reference proteome</keyword>
<feature type="compositionally biased region" description="Basic and acidic residues" evidence="1">
    <location>
        <begin position="53"/>
        <end position="70"/>
    </location>
</feature>
<name>A0A9N7TYQ2_PLEPL</name>
<feature type="region of interest" description="Disordered" evidence="1">
    <location>
        <begin position="37"/>
        <end position="77"/>
    </location>
</feature>
<organism evidence="2 3">
    <name type="scientific">Pleuronectes platessa</name>
    <name type="common">European plaice</name>
    <dbReference type="NCBI Taxonomy" id="8262"/>
    <lineage>
        <taxon>Eukaryota</taxon>
        <taxon>Metazoa</taxon>
        <taxon>Chordata</taxon>
        <taxon>Craniata</taxon>
        <taxon>Vertebrata</taxon>
        <taxon>Euteleostomi</taxon>
        <taxon>Actinopterygii</taxon>
        <taxon>Neopterygii</taxon>
        <taxon>Teleostei</taxon>
        <taxon>Neoteleostei</taxon>
        <taxon>Acanthomorphata</taxon>
        <taxon>Carangaria</taxon>
        <taxon>Pleuronectiformes</taxon>
        <taxon>Pleuronectoidei</taxon>
        <taxon>Pleuronectidae</taxon>
        <taxon>Pleuronectes</taxon>
    </lineage>
</organism>
<protein>
    <submittedName>
        <fullName evidence="2">Uncharacterized protein</fullName>
    </submittedName>
</protein>
<evidence type="ECO:0000313" key="2">
    <source>
        <dbReference type="EMBL" id="CAB1420881.1"/>
    </source>
</evidence>
<evidence type="ECO:0000313" key="3">
    <source>
        <dbReference type="Proteomes" id="UP001153269"/>
    </source>
</evidence>
<sequence>MSPFRALLDLGVPRGLSVCSLPPSLLLSTLCDTLKTHSAAGGRDEGSEEDERTGECRRHEERKKWQKSEGGRSTLPFQRATSFRGRIGRLITSLWLNKKKGSVK</sequence>
<comment type="caution">
    <text evidence="2">The sequence shown here is derived from an EMBL/GenBank/DDBJ whole genome shotgun (WGS) entry which is preliminary data.</text>
</comment>
<dbReference type="Proteomes" id="UP001153269">
    <property type="component" value="Unassembled WGS sequence"/>
</dbReference>
<gene>
    <name evidence="2" type="ORF">PLEPLA_LOCUS8758</name>
</gene>
<dbReference type="EMBL" id="CADEAL010000488">
    <property type="protein sequence ID" value="CAB1420881.1"/>
    <property type="molecule type" value="Genomic_DNA"/>
</dbReference>
<proteinExistence type="predicted"/>
<accession>A0A9N7TYQ2</accession>
<evidence type="ECO:0000256" key="1">
    <source>
        <dbReference type="SAM" id="MobiDB-lite"/>
    </source>
</evidence>